<evidence type="ECO:0000313" key="2">
    <source>
        <dbReference type="EMBL" id="MBW5425949.1"/>
    </source>
</evidence>
<dbReference type="Proteomes" id="UP001197114">
    <property type="component" value="Unassembled WGS sequence"/>
</dbReference>
<organism evidence="2 3">
    <name type="scientific">Streptomyces anatolicus</name>
    <dbReference type="NCBI Taxonomy" id="2675858"/>
    <lineage>
        <taxon>Bacteria</taxon>
        <taxon>Bacillati</taxon>
        <taxon>Actinomycetota</taxon>
        <taxon>Actinomycetes</taxon>
        <taxon>Kitasatosporales</taxon>
        <taxon>Streptomycetaceae</taxon>
        <taxon>Streptomyces</taxon>
    </lineage>
</organism>
<comment type="caution">
    <text evidence="2">The sequence shown here is derived from an EMBL/GenBank/DDBJ whole genome shotgun (WGS) entry which is preliminary data.</text>
</comment>
<evidence type="ECO:0000256" key="1">
    <source>
        <dbReference type="SAM" id="SignalP"/>
    </source>
</evidence>
<evidence type="ECO:0000313" key="3">
    <source>
        <dbReference type="Proteomes" id="UP001197114"/>
    </source>
</evidence>
<proteinExistence type="predicted"/>
<name>A0ABS6YYA0_9ACTN</name>
<protein>
    <submittedName>
        <fullName evidence="2">Uncharacterized protein</fullName>
    </submittedName>
</protein>
<dbReference type="EMBL" id="WMBF01000677">
    <property type="protein sequence ID" value="MBW5425949.1"/>
    <property type="molecule type" value="Genomic_DNA"/>
</dbReference>
<accession>A0ABS6YYA0</accession>
<sequence>MIHAIGRAVPAIGGALALVATLTGPATADFAAPVKLHTLTCYQNEDPPSGDRVYLQVNGRTVWNSADTLRCDRDAPTARPVDRLAKTGDTVSLYVDDFPGADDHLGSDTVEAAKGTLTFDLDDALYTLEHGPA</sequence>
<feature type="signal peptide" evidence="1">
    <location>
        <begin position="1"/>
        <end position="28"/>
    </location>
</feature>
<reference evidence="2 3" key="1">
    <citation type="submission" date="2019-11" db="EMBL/GenBank/DDBJ databases">
        <authorList>
            <person name="Ay H."/>
        </authorList>
    </citation>
    <scope>NUCLEOTIDE SEQUENCE [LARGE SCALE GENOMIC DNA]</scope>
    <source>
        <strain evidence="2 3">BG9H</strain>
    </source>
</reference>
<feature type="chain" id="PRO_5045955321" evidence="1">
    <location>
        <begin position="29"/>
        <end position="133"/>
    </location>
</feature>
<gene>
    <name evidence="2" type="ORF">GKQ77_31050</name>
</gene>
<keyword evidence="1" id="KW-0732">Signal</keyword>
<dbReference type="RefSeq" id="WP_219692486.1">
    <property type="nucleotide sequence ID" value="NZ_WMBF01000677.1"/>
</dbReference>
<keyword evidence="3" id="KW-1185">Reference proteome</keyword>